<evidence type="ECO:0000313" key="4">
    <source>
        <dbReference type="Proteomes" id="UP001108280"/>
    </source>
</evidence>
<dbReference type="RefSeq" id="XP_035307213.1">
    <property type="nucleotide sequence ID" value="XM_035451322.1"/>
</dbReference>
<evidence type="ECO:0000259" key="3">
    <source>
        <dbReference type="PROSITE" id="PS50144"/>
    </source>
</evidence>
<dbReference type="InterPro" id="IPR002083">
    <property type="entry name" value="MATH/TRAF_dom"/>
</dbReference>
<dbReference type="Gene3D" id="3.30.710.10">
    <property type="entry name" value="Potassium Channel Kv1.1, Chain A"/>
    <property type="match status" value="1"/>
</dbReference>
<comment type="similarity">
    <text evidence="1">Belongs to the Tdpoz family.</text>
</comment>
<dbReference type="Proteomes" id="UP001108280">
    <property type="component" value="Chromosome 1"/>
</dbReference>
<dbReference type="FunFam" id="2.60.210.10:FF:000003">
    <property type="entry name" value="Speckle-type POZ protein-like a"/>
    <property type="match status" value="1"/>
</dbReference>
<dbReference type="Pfam" id="PF22486">
    <property type="entry name" value="MATH_2"/>
    <property type="match status" value="1"/>
</dbReference>
<keyword evidence="4" id="KW-1185">Reference proteome</keyword>
<reference evidence="4" key="1">
    <citation type="journal article" date="2018" name="Biotechnol. Bioeng.">
        <title>A reference genome of the Chinese hamster based on a hybrid assembly strategy.</title>
        <authorList>
            <person name="Rupp O."/>
            <person name="MacDonald M.L."/>
            <person name="Li S."/>
            <person name="Dhiman H."/>
            <person name="Polson S."/>
            <person name="Griep S."/>
            <person name="Heffner K."/>
            <person name="Hernandez I."/>
            <person name="Brinkrolf K."/>
            <person name="Jadhav V."/>
            <person name="Samoudi M."/>
            <person name="Hao H."/>
            <person name="Kingham B."/>
            <person name="Goesmann A."/>
            <person name="Betenbaugh M.J."/>
            <person name="Lewis N.E."/>
            <person name="Borth N."/>
            <person name="Lee K.H."/>
        </authorList>
    </citation>
    <scope>NUCLEOTIDE SEQUENCE [LARGE SCALE GENOMIC DNA]</scope>
    <source>
        <strain evidence="4">17A/GY</strain>
    </source>
</reference>
<dbReference type="PANTHER" id="PTHR24413">
    <property type="entry name" value="SPECKLE-TYPE POZ PROTEIN"/>
    <property type="match status" value="1"/>
</dbReference>
<gene>
    <name evidence="5" type="primary">LOC103159311</name>
</gene>
<dbReference type="SMART" id="SM00061">
    <property type="entry name" value="MATH"/>
    <property type="match status" value="1"/>
</dbReference>
<proteinExistence type="inferred from homology"/>
<protein>
    <submittedName>
        <fullName evidence="5">LOW QUALITY PROTEIN: speckle-type POZ protein-like isoform X2</fullName>
    </submittedName>
</protein>
<dbReference type="OrthoDB" id="6359816at2759"/>
<dbReference type="SUPFAM" id="SSF54695">
    <property type="entry name" value="POZ domain"/>
    <property type="match status" value="1"/>
</dbReference>
<dbReference type="InterPro" id="IPR008974">
    <property type="entry name" value="TRAF-like"/>
</dbReference>
<sequence length="391" mass="44158">MVGIKQGQAGYSENCCTGIQNMPCSWQLAKKDFVLRLGYTDFSVQKFSYSWTISNFGFLLQEIGDAIKSPTFSSGLLSDNDKWCLKILTNGIDEESKDYLSVHLMMLSCPKSPAWARFRFWIISVDGEKINGKICPRFFKCTPKQHWGFKKFIHRDLLLGLESWLFPDNELTVFCEVDLVVQDSLINSGKSTVAGIQVPRYTLEDELGQLWENSLFTDCCLVVAGQEFQAHKAILAARSPVFRAMFEHDMEEKRKNRVEIKDLEPQVFKAMMDFIYTGKAPDLHNMADAVLAAADKYGLERLKVICEDALCRDLCVENAAHTLILADLHSAGQLKTKTLDFLTAHASDVSETSSWKTMMVLHPQLLAEAYSSLASTHSSLLERPPKRLKQS</sequence>
<dbReference type="GeneID" id="103159311"/>
<feature type="domain" description="BTB" evidence="2">
    <location>
        <begin position="217"/>
        <end position="279"/>
    </location>
</feature>
<evidence type="ECO:0000256" key="1">
    <source>
        <dbReference type="ARBA" id="ARBA00010846"/>
    </source>
</evidence>
<dbReference type="SMART" id="SM00225">
    <property type="entry name" value="BTB"/>
    <property type="match status" value="1"/>
</dbReference>
<feature type="domain" description="MATH" evidence="3">
    <location>
        <begin position="46"/>
        <end position="177"/>
    </location>
</feature>
<reference evidence="5" key="3">
    <citation type="submission" date="2025-08" db="UniProtKB">
        <authorList>
            <consortium name="RefSeq"/>
        </authorList>
    </citation>
    <scope>IDENTIFICATION</scope>
    <source>
        <strain evidence="5">17A/GY</strain>
        <tissue evidence="5">Liver</tissue>
    </source>
</reference>
<dbReference type="AlphaFoldDB" id="A0A9J7H8L7"/>
<reference evidence="4" key="2">
    <citation type="journal article" date="2020" name="Biotechnol. Bioeng.">
        <title>Chromosome-scale scaffolds for the Chinese hamster reference genome assembly to facilitate the study of the CHO epigenome.</title>
        <authorList>
            <person name="Hilliard W."/>
            <person name="MacDonald M."/>
            <person name="Lee K.H."/>
        </authorList>
    </citation>
    <scope>NUCLEOTIDE SEQUENCE [LARGE SCALE GENOMIC DNA]</scope>
    <source>
        <strain evidence="4">17A/GY</strain>
    </source>
</reference>
<dbReference type="PROSITE" id="PS50144">
    <property type="entry name" value="MATH"/>
    <property type="match status" value="1"/>
</dbReference>
<dbReference type="Gene3D" id="6.10.250.3030">
    <property type="match status" value="1"/>
</dbReference>
<dbReference type="Gene3D" id="6.20.250.50">
    <property type="match status" value="1"/>
</dbReference>
<dbReference type="Gene3D" id="2.60.210.10">
    <property type="entry name" value="Apoptosis, Tumor Necrosis Factor Receptor Associated Protein 2, Chain A"/>
    <property type="match status" value="1"/>
</dbReference>
<evidence type="ECO:0000313" key="5">
    <source>
        <dbReference type="RefSeq" id="XP_035307213.1"/>
    </source>
</evidence>
<dbReference type="PROSITE" id="PS50097">
    <property type="entry name" value="BTB"/>
    <property type="match status" value="1"/>
</dbReference>
<dbReference type="SUPFAM" id="SSF49599">
    <property type="entry name" value="TRAF domain-like"/>
    <property type="match status" value="1"/>
</dbReference>
<dbReference type="InterPro" id="IPR011333">
    <property type="entry name" value="SKP1/BTB/POZ_sf"/>
</dbReference>
<name>A0A9J7H8L7_CRIGR</name>
<accession>A0A9J7H8L7</accession>
<evidence type="ECO:0000259" key="2">
    <source>
        <dbReference type="PROSITE" id="PS50097"/>
    </source>
</evidence>
<dbReference type="InterPro" id="IPR000210">
    <property type="entry name" value="BTB/POZ_dom"/>
</dbReference>
<dbReference type="GO" id="GO:0030163">
    <property type="term" value="P:protein catabolic process"/>
    <property type="evidence" value="ECO:0007669"/>
    <property type="project" value="UniProtKB-ARBA"/>
</dbReference>
<dbReference type="FunFam" id="3.30.710.10:FF:000008">
    <property type="entry name" value="Speckle-type POZ protein-like a"/>
    <property type="match status" value="1"/>
</dbReference>
<dbReference type="Pfam" id="PF00651">
    <property type="entry name" value="BTB"/>
    <property type="match status" value="1"/>
</dbReference>
<dbReference type="KEGG" id="cge:103159311"/>
<organism evidence="4 5">
    <name type="scientific">Cricetulus griseus</name>
    <name type="common">Chinese hamster</name>
    <name type="synonym">Cricetulus barabensis griseus</name>
    <dbReference type="NCBI Taxonomy" id="10029"/>
    <lineage>
        <taxon>Eukaryota</taxon>
        <taxon>Metazoa</taxon>
        <taxon>Chordata</taxon>
        <taxon>Craniata</taxon>
        <taxon>Vertebrata</taxon>
        <taxon>Euteleostomi</taxon>
        <taxon>Mammalia</taxon>
        <taxon>Eutheria</taxon>
        <taxon>Euarchontoglires</taxon>
        <taxon>Glires</taxon>
        <taxon>Rodentia</taxon>
        <taxon>Myomorpha</taxon>
        <taxon>Muroidea</taxon>
        <taxon>Cricetidae</taxon>
        <taxon>Cricetinae</taxon>
        <taxon>Cricetulus</taxon>
    </lineage>
</organism>